<dbReference type="InterPro" id="IPR017581">
    <property type="entry name" value="AtpR-like"/>
</dbReference>
<reference evidence="2 3" key="1">
    <citation type="journal article" date="2009" name="J. Bacteriol.">
        <title>Genome sequence of Azotobacter vinelandii, an obligate aerobe specialized to support diverse anaerobic metabolic processes.</title>
        <authorList>
            <person name="Setubal J.C."/>
            <person name="dos Santos P."/>
            <person name="Goldman B.S."/>
            <person name="Ertesvag H."/>
            <person name="Espin G."/>
            <person name="Rubio L.M."/>
            <person name="Valla S."/>
            <person name="Almeida N.F."/>
            <person name="Balasubramanian D."/>
            <person name="Cromes L."/>
            <person name="Curatti L."/>
            <person name="Du Z."/>
            <person name="Godsy E."/>
            <person name="Goodner B."/>
            <person name="Hellner-Burris K."/>
            <person name="Hernandez J.A."/>
            <person name="Houmiel K."/>
            <person name="Imperial J."/>
            <person name="Kennedy C."/>
            <person name="Larson T.J."/>
            <person name="Latreille P."/>
            <person name="Ligon L.S."/>
            <person name="Lu J."/>
            <person name="Maerk M."/>
            <person name="Miller N.M."/>
            <person name="Norton S."/>
            <person name="O'Carroll I.P."/>
            <person name="Paulsen I."/>
            <person name="Raulfs E.C."/>
            <person name="Roemer R."/>
            <person name="Rosser J."/>
            <person name="Segura D."/>
            <person name="Slater S."/>
            <person name="Stricklin S.L."/>
            <person name="Studholme D.J."/>
            <person name="Sun J."/>
            <person name="Viana C.J."/>
            <person name="Wallin E."/>
            <person name="Wang B."/>
            <person name="Wheeler C."/>
            <person name="Zhu H."/>
            <person name="Dean D.R."/>
            <person name="Dixon R."/>
            <person name="Wood D."/>
        </authorList>
    </citation>
    <scope>NUCLEOTIDE SEQUENCE [LARGE SCALE GENOMIC DNA]</scope>
    <source>
        <strain evidence="3">DJ / ATCC BAA-1303</strain>
    </source>
</reference>
<evidence type="ECO:0000256" key="1">
    <source>
        <dbReference type="SAM" id="Phobius"/>
    </source>
</evidence>
<keyword evidence="3" id="KW-1185">Reference proteome</keyword>
<dbReference type="HOGENOM" id="CLU_181332_1_0_6"/>
<keyword evidence="1" id="KW-1133">Transmembrane helix</keyword>
<evidence type="ECO:0000313" key="3">
    <source>
        <dbReference type="Proteomes" id="UP000002424"/>
    </source>
</evidence>
<proteinExistence type="predicted"/>
<dbReference type="GeneID" id="88185209"/>
<organism evidence="2 3">
    <name type="scientific">Azotobacter vinelandii (strain DJ / ATCC BAA-1303)</name>
    <dbReference type="NCBI Taxonomy" id="322710"/>
    <lineage>
        <taxon>Bacteria</taxon>
        <taxon>Pseudomonadati</taxon>
        <taxon>Pseudomonadota</taxon>
        <taxon>Gammaproteobacteria</taxon>
        <taxon>Pseudomonadales</taxon>
        <taxon>Pseudomonadaceae</taxon>
        <taxon>Azotobacter</taxon>
    </lineage>
</organism>
<gene>
    <name evidence="2" type="ordered locus">Avin_19700</name>
</gene>
<evidence type="ECO:0000313" key="2">
    <source>
        <dbReference type="EMBL" id="ACO78179.1"/>
    </source>
</evidence>
<dbReference type="EMBL" id="CP001157">
    <property type="protein sequence ID" value="ACO78179.1"/>
    <property type="molecule type" value="Genomic_DNA"/>
</dbReference>
<dbReference type="Proteomes" id="UP000002424">
    <property type="component" value="Chromosome"/>
</dbReference>
<dbReference type="Pfam" id="PF12966">
    <property type="entry name" value="AtpR"/>
    <property type="match status" value="1"/>
</dbReference>
<keyword evidence="2" id="KW-0449">Lipoprotein</keyword>
<dbReference type="EnsemblBacteria" id="ACO78179">
    <property type="protein sequence ID" value="ACO78179"/>
    <property type="gene ID" value="Avin_19700"/>
</dbReference>
<name>C1DEJ4_AZOVD</name>
<keyword evidence="1" id="KW-0472">Membrane</keyword>
<dbReference type="AlphaFoldDB" id="C1DEJ4"/>
<dbReference type="KEGG" id="avn:Avin_19700"/>
<dbReference type="eggNOG" id="ENOG5033A7U">
    <property type="taxonomic scope" value="Bacteria"/>
</dbReference>
<sequence>MKALVLLESALPLGLGLLVGLLAGWAHFSSLAANLRLFTAGRIAAALALQSLRLGLTVAVLAGLIRLDLGALLAGACGLLLARRRLLRREGACR</sequence>
<dbReference type="RefSeq" id="WP_012700588.1">
    <property type="nucleotide sequence ID" value="NC_012560.1"/>
</dbReference>
<protein>
    <submittedName>
        <fullName evidence="2">Lipoprotein</fullName>
    </submittedName>
</protein>
<dbReference type="STRING" id="322710.Avin_19700"/>
<accession>C1DEJ4</accession>
<keyword evidence="1" id="KW-0812">Transmembrane</keyword>
<feature type="transmembrane region" description="Helical" evidence="1">
    <location>
        <begin position="56"/>
        <end position="82"/>
    </location>
</feature>
<dbReference type="OrthoDB" id="9991182at2"/>